<evidence type="ECO:0000313" key="4">
    <source>
        <dbReference type="EnsemblMetazoa" id="MESCA009959-PA"/>
    </source>
</evidence>
<dbReference type="Proteomes" id="UP000015102">
    <property type="component" value="Unassembled WGS sequence"/>
</dbReference>
<protein>
    <recommendedName>
        <fullName evidence="3">Peptidase M13 N-terminal domain-containing protein</fullName>
    </recommendedName>
</protein>
<dbReference type="GO" id="GO:0016485">
    <property type="term" value="P:protein processing"/>
    <property type="evidence" value="ECO:0007669"/>
    <property type="project" value="TreeGrafter"/>
</dbReference>
<dbReference type="GO" id="GO:0005886">
    <property type="term" value="C:plasma membrane"/>
    <property type="evidence" value="ECO:0007669"/>
    <property type="project" value="UniProtKB-SubCell"/>
</dbReference>
<dbReference type="PROSITE" id="PS51885">
    <property type="entry name" value="NEPRILYSIN"/>
    <property type="match status" value="1"/>
</dbReference>
<dbReference type="InterPro" id="IPR000718">
    <property type="entry name" value="Peptidase_M13"/>
</dbReference>
<dbReference type="EnsemblMetazoa" id="MESCA009959-RA">
    <property type="protein sequence ID" value="MESCA009959-PA"/>
    <property type="gene ID" value="MESCA009959"/>
</dbReference>
<reference evidence="4" key="2">
    <citation type="submission" date="2015-06" db="UniProtKB">
        <authorList>
            <consortium name="EnsemblMetazoa"/>
        </authorList>
    </citation>
    <scope>IDENTIFICATION</scope>
</reference>
<comment type="subcellular location">
    <subcellularLocation>
        <location evidence="1">Cell membrane</location>
        <topology evidence="1">Single-pass type II membrane protein</topology>
    </subcellularLocation>
</comment>
<evidence type="ECO:0000256" key="1">
    <source>
        <dbReference type="ARBA" id="ARBA00004401"/>
    </source>
</evidence>
<sequence length="208" mass="24094">ISLPSEKRRNNTALYNPHSVKELQGNYSYINWLDYINALLPKDLSINDNEIVIVSVPSFFEALGPLLETTPKRTIANYMMWRIHGFSSFFLNEELRKRQLEYSTVLSGREEQEARWKECVDITSGSAEFGDFDLGLPISVGALYVRKHFKEDAKSIALQMVDGIRSVFENILKEITWMDNETKESALNKLHKMTTHIGYPDEIWMIRN</sequence>
<dbReference type="InterPro" id="IPR042089">
    <property type="entry name" value="Peptidase_M13_dom_2"/>
</dbReference>
<proteinExistence type="inferred from homology"/>
<dbReference type="EMBL" id="CAQQ02180161">
    <property type="status" value="NOT_ANNOTATED_CDS"/>
    <property type="molecule type" value="Genomic_DNA"/>
</dbReference>
<dbReference type="PANTHER" id="PTHR11733">
    <property type="entry name" value="ZINC METALLOPROTEASE FAMILY M13 NEPRILYSIN-RELATED"/>
    <property type="match status" value="1"/>
</dbReference>
<organism evidence="4 5">
    <name type="scientific">Megaselia scalaris</name>
    <name type="common">Humpbacked fly</name>
    <name type="synonym">Phora scalaris</name>
    <dbReference type="NCBI Taxonomy" id="36166"/>
    <lineage>
        <taxon>Eukaryota</taxon>
        <taxon>Metazoa</taxon>
        <taxon>Ecdysozoa</taxon>
        <taxon>Arthropoda</taxon>
        <taxon>Hexapoda</taxon>
        <taxon>Insecta</taxon>
        <taxon>Pterygota</taxon>
        <taxon>Neoptera</taxon>
        <taxon>Endopterygota</taxon>
        <taxon>Diptera</taxon>
        <taxon>Brachycera</taxon>
        <taxon>Muscomorpha</taxon>
        <taxon>Platypezoidea</taxon>
        <taxon>Phoridae</taxon>
        <taxon>Megaseliini</taxon>
        <taxon>Megaselia</taxon>
    </lineage>
</organism>
<dbReference type="InterPro" id="IPR008753">
    <property type="entry name" value="Peptidase_M13_N"/>
</dbReference>
<dbReference type="STRING" id="36166.T1H1A2"/>
<keyword evidence="5" id="KW-1185">Reference proteome</keyword>
<accession>T1H1A2</accession>
<dbReference type="AlphaFoldDB" id="T1H1A2"/>
<feature type="domain" description="Peptidase M13 N-terminal" evidence="3">
    <location>
        <begin position="1"/>
        <end position="200"/>
    </location>
</feature>
<evidence type="ECO:0000313" key="5">
    <source>
        <dbReference type="Proteomes" id="UP000015102"/>
    </source>
</evidence>
<dbReference type="PANTHER" id="PTHR11733:SF224">
    <property type="entry name" value="NEPRILYSIN-2"/>
    <property type="match status" value="1"/>
</dbReference>
<dbReference type="OMA" id="NCISKCC"/>
<evidence type="ECO:0000256" key="2">
    <source>
        <dbReference type="ARBA" id="ARBA00007357"/>
    </source>
</evidence>
<evidence type="ECO:0000259" key="3">
    <source>
        <dbReference type="Pfam" id="PF05649"/>
    </source>
</evidence>
<dbReference type="Gene3D" id="1.10.1380.10">
    <property type="entry name" value="Neutral endopeptidase , domain2"/>
    <property type="match status" value="1"/>
</dbReference>
<name>T1H1A2_MEGSC</name>
<dbReference type="HOGENOM" id="CLU_1323781_0_0_1"/>
<comment type="similarity">
    <text evidence="2">Belongs to the peptidase M13 family.</text>
</comment>
<dbReference type="SUPFAM" id="SSF55486">
    <property type="entry name" value="Metalloproteases ('zincins'), catalytic domain"/>
    <property type="match status" value="1"/>
</dbReference>
<reference evidence="5" key="1">
    <citation type="submission" date="2013-02" db="EMBL/GenBank/DDBJ databases">
        <authorList>
            <person name="Hughes D."/>
        </authorList>
    </citation>
    <scope>NUCLEOTIDE SEQUENCE</scope>
    <source>
        <strain>Durham</strain>
        <strain evidence="5">NC isolate 2 -- Noor lab</strain>
    </source>
</reference>
<dbReference type="GO" id="GO:0004222">
    <property type="term" value="F:metalloendopeptidase activity"/>
    <property type="evidence" value="ECO:0007669"/>
    <property type="project" value="InterPro"/>
</dbReference>
<dbReference type="Pfam" id="PF05649">
    <property type="entry name" value="Peptidase_M13_N"/>
    <property type="match status" value="1"/>
</dbReference>